<dbReference type="Pfam" id="PF00069">
    <property type="entry name" value="Pkinase"/>
    <property type="match status" value="1"/>
</dbReference>
<dbReference type="EC" id="2.7.11.1" evidence="1"/>
<evidence type="ECO:0000313" key="10">
    <source>
        <dbReference type="Proteomes" id="UP000282084"/>
    </source>
</evidence>
<keyword evidence="2" id="KW-0808">Transferase</keyword>
<keyword evidence="9" id="KW-0723">Serine/threonine-protein kinase</keyword>
<dbReference type="Gene3D" id="3.30.200.20">
    <property type="entry name" value="Phosphorylase Kinase, domain 1"/>
    <property type="match status" value="1"/>
</dbReference>
<dbReference type="PROSITE" id="PS00108">
    <property type="entry name" value="PROTEIN_KINASE_ST"/>
    <property type="match status" value="1"/>
</dbReference>
<feature type="domain" description="Protein kinase" evidence="8">
    <location>
        <begin position="15"/>
        <end position="262"/>
    </location>
</feature>
<dbReference type="InterPro" id="IPR050660">
    <property type="entry name" value="NEK_Ser/Thr_kinase"/>
</dbReference>
<keyword evidence="7" id="KW-0472">Membrane</keyword>
<keyword evidence="7" id="KW-1133">Transmembrane helix</keyword>
<dbReference type="AlphaFoldDB" id="A0A495W3M3"/>
<feature type="region of interest" description="Disordered" evidence="6">
    <location>
        <begin position="398"/>
        <end position="504"/>
    </location>
</feature>
<dbReference type="Gene3D" id="1.10.510.10">
    <property type="entry name" value="Transferase(Phosphotransferase) domain 1"/>
    <property type="match status" value="1"/>
</dbReference>
<keyword evidence="5" id="KW-0067">ATP-binding</keyword>
<keyword evidence="3" id="KW-0547">Nucleotide-binding</keyword>
<dbReference type="EMBL" id="RBXO01000001">
    <property type="protein sequence ID" value="RKT56276.1"/>
    <property type="molecule type" value="Genomic_DNA"/>
</dbReference>
<evidence type="ECO:0000256" key="7">
    <source>
        <dbReference type="SAM" id="Phobius"/>
    </source>
</evidence>
<reference evidence="9 10" key="1">
    <citation type="submission" date="2018-10" db="EMBL/GenBank/DDBJ databases">
        <title>Sequencing the genomes of 1000 actinobacteria strains.</title>
        <authorList>
            <person name="Klenk H.-P."/>
        </authorList>
    </citation>
    <scope>NUCLEOTIDE SEQUENCE [LARGE SCALE GENOMIC DNA]</scope>
    <source>
        <strain evidence="9 10">DSM 43800</strain>
    </source>
</reference>
<dbReference type="GO" id="GO:0005524">
    <property type="term" value="F:ATP binding"/>
    <property type="evidence" value="ECO:0007669"/>
    <property type="project" value="UniProtKB-KW"/>
</dbReference>
<feature type="compositionally biased region" description="Low complexity" evidence="6">
    <location>
        <begin position="419"/>
        <end position="431"/>
    </location>
</feature>
<evidence type="ECO:0000256" key="3">
    <source>
        <dbReference type="ARBA" id="ARBA00022741"/>
    </source>
</evidence>
<feature type="compositionally biased region" description="Low complexity" evidence="6">
    <location>
        <begin position="345"/>
        <end position="362"/>
    </location>
</feature>
<dbReference type="PANTHER" id="PTHR43671">
    <property type="entry name" value="SERINE/THREONINE-PROTEIN KINASE NEK"/>
    <property type="match status" value="1"/>
</dbReference>
<protein>
    <recommendedName>
        <fullName evidence="1">non-specific serine/threonine protein kinase</fullName>
        <ecNumber evidence="1">2.7.11.1</ecNumber>
    </recommendedName>
</protein>
<keyword evidence="4 9" id="KW-0418">Kinase</keyword>
<comment type="caution">
    <text evidence="9">The sequence shown here is derived from an EMBL/GenBank/DDBJ whole genome shotgun (WGS) entry which is preliminary data.</text>
</comment>
<dbReference type="GO" id="GO:0004674">
    <property type="term" value="F:protein serine/threonine kinase activity"/>
    <property type="evidence" value="ECO:0007669"/>
    <property type="project" value="UniProtKB-KW"/>
</dbReference>
<accession>A0A495W3M3</accession>
<keyword evidence="7" id="KW-0812">Transmembrane</keyword>
<dbReference type="Proteomes" id="UP000282084">
    <property type="component" value="Unassembled WGS sequence"/>
</dbReference>
<dbReference type="InterPro" id="IPR011009">
    <property type="entry name" value="Kinase-like_dom_sf"/>
</dbReference>
<evidence type="ECO:0000256" key="1">
    <source>
        <dbReference type="ARBA" id="ARBA00012513"/>
    </source>
</evidence>
<evidence type="ECO:0000313" key="9">
    <source>
        <dbReference type="EMBL" id="RKT56276.1"/>
    </source>
</evidence>
<dbReference type="RefSeq" id="WP_121007871.1">
    <property type="nucleotide sequence ID" value="NZ_RBXO01000001.1"/>
</dbReference>
<dbReference type="SUPFAM" id="SSF56112">
    <property type="entry name" value="Protein kinase-like (PK-like)"/>
    <property type="match status" value="1"/>
</dbReference>
<organism evidence="9 10">
    <name type="scientific">Saccharothrix australiensis</name>
    <dbReference type="NCBI Taxonomy" id="2072"/>
    <lineage>
        <taxon>Bacteria</taxon>
        <taxon>Bacillati</taxon>
        <taxon>Actinomycetota</taxon>
        <taxon>Actinomycetes</taxon>
        <taxon>Pseudonocardiales</taxon>
        <taxon>Pseudonocardiaceae</taxon>
        <taxon>Saccharothrix</taxon>
    </lineage>
</organism>
<dbReference type="PANTHER" id="PTHR43671:SF13">
    <property type="entry name" value="SERINE_THREONINE-PROTEIN KINASE NEK2"/>
    <property type="match status" value="1"/>
</dbReference>
<evidence type="ECO:0000256" key="2">
    <source>
        <dbReference type="ARBA" id="ARBA00022679"/>
    </source>
</evidence>
<evidence type="ECO:0000256" key="4">
    <source>
        <dbReference type="ARBA" id="ARBA00022777"/>
    </source>
</evidence>
<dbReference type="PROSITE" id="PS50011">
    <property type="entry name" value="PROTEIN_KINASE_DOM"/>
    <property type="match status" value="1"/>
</dbReference>
<dbReference type="SMART" id="SM00220">
    <property type="entry name" value="S_TKc"/>
    <property type="match status" value="1"/>
</dbReference>
<dbReference type="InterPro" id="IPR008271">
    <property type="entry name" value="Ser/Thr_kinase_AS"/>
</dbReference>
<dbReference type="OrthoDB" id="9762169at2"/>
<dbReference type="InterPro" id="IPR000719">
    <property type="entry name" value="Prot_kinase_dom"/>
</dbReference>
<feature type="compositionally biased region" description="Basic and acidic residues" evidence="6">
    <location>
        <begin position="492"/>
        <end position="504"/>
    </location>
</feature>
<evidence type="ECO:0000259" key="8">
    <source>
        <dbReference type="PROSITE" id="PS50011"/>
    </source>
</evidence>
<proteinExistence type="predicted"/>
<name>A0A495W3M3_9PSEU</name>
<gene>
    <name evidence="9" type="ORF">C8E97_4969</name>
</gene>
<evidence type="ECO:0000256" key="5">
    <source>
        <dbReference type="ARBA" id="ARBA00022840"/>
    </source>
</evidence>
<dbReference type="CDD" id="cd14014">
    <property type="entry name" value="STKc_PknB_like"/>
    <property type="match status" value="1"/>
</dbReference>
<feature type="transmembrane region" description="Helical" evidence="7">
    <location>
        <begin position="372"/>
        <end position="394"/>
    </location>
</feature>
<feature type="region of interest" description="Disordered" evidence="6">
    <location>
        <begin position="345"/>
        <end position="366"/>
    </location>
</feature>
<keyword evidence="10" id="KW-1185">Reference proteome</keyword>
<evidence type="ECO:0000256" key="6">
    <source>
        <dbReference type="SAM" id="MobiDB-lite"/>
    </source>
</evidence>
<sequence>MWDGDLTGEVIGGRYALGDLYGSGGMADVYRAFDTRLDRRVAIKLFQGSATREDRVRLDREVQVLAALRCPGVVAVYDTGSFQGRPFFVMQPVEGGTLRRRMREPLPPGVVARIGAQVAEVLAHVHRHGVVHRDVKPSNILLEPDERRAYLADFGLALQAHVTRVTRSGMLVGTAGYLAPEQVRGAEVGPAADVYALGLVLLECLTGRPEYPGGDTEAALSRLHREPRVPEGLPAPWIAALTAMTRSLPTRRPDAAECAALLTEAERAGAAPSTEVVPASRVPAPVVRVDAPPVDAPPVDVGPAEVGSADVGSAEVGSIEVASAGAVPVDAAPARRGPAEVPRAGLARAGAPPAGVPASDPVPVRPSSRRKAVLVLSGVVAAVGVLAVVVAVNLPGAETRQQSGPPVTIDATAVPPPSASTVTVVRELPAPTEAPPSTSPTGSARAVPPEDRPAADDPSPQTTAEPPAGQGRGQGQHQDHDRPSPPTGKGKGKPEHRGGKDDGG</sequence>